<dbReference type="NCBIfam" id="TIGR02551">
    <property type="entry name" value="SpaO_YscQ"/>
    <property type="match status" value="1"/>
</dbReference>
<evidence type="ECO:0000256" key="1">
    <source>
        <dbReference type="ARBA" id="ARBA00009226"/>
    </source>
</evidence>
<gene>
    <name evidence="3" type="ORF">K6K13_19505</name>
</gene>
<evidence type="ECO:0000313" key="3">
    <source>
        <dbReference type="EMBL" id="QZN95360.1"/>
    </source>
</evidence>
<dbReference type="Proteomes" id="UP000825886">
    <property type="component" value="Chromosome"/>
</dbReference>
<dbReference type="InterPro" id="IPR001543">
    <property type="entry name" value="FliN-like_C"/>
</dbReference>
<dbReference type="InterPro" id="IPR036429">
    <property type="entry name" value="SpoA-like_sf"/>
</dbReference>
<proteinExistence type="inferred from homology"/>
<dbReference type="PANTHER" id="PTHR30034">
    <property type="entry name" value="FLAGELLAR MOTOR SWITCH PROTEIN FLIM"/>
    <property type="match status" value="1"/>
</dbReference>
<dbReference type="Pfam" id="PF01052">
    <property type="entry name" value="FliMN_C"/>
    <property type="match status" value="1"/>
</dbReference>
<evidence type="ECO:0000259" key="2">
    <source>
        <dbReference type="Pfam" id="PF01052"/>
    </source>
</evidence>
<dbReference type="NCBIfam" id="NF005956">
    <property type="entry name" value="PRK08035.1"/>
    <property type="match status" value="1"/>
</dbReference>
<dbReference type="SUPFAM" id="SSF101801">
    <property type="entry name" value="Surface presentation of antigens (SPOA)"/>
    <property type="match status" value="1"/>
</dbReference>
<evidence type="ECO:0000313" key="4">
    <source>
        <dbReference type="Proteomes" id="UP000825886"/>
    </source>
</evidence>
<dbReference type="PANTHER" id="PTHR30034:SF5">
    <property type="entry name" value="SECRETION SYSTEM APPARATUS PROTEIN SSAQ"/>
    <property type="match status" value="1"/>
</dbReference>
<dbReference type="Gene3D" id="2.30.330.10">
    <property type="entry name" value="SpoA-like"/>
    <property type="match status" value="1"/>
</dbReference>
<protein>
    <submittedName>
        <fullName evidence="3">YscQ/HrcQ family type III secretion apparatus protein</fullName>
    </submittedName>
</protein>
<dbReference type="RefSeq" id="WP_222158460.1">
    <property type="nucleotide sequence ID" value="NZ_CP081864.1"/>
</dbReference>
<sequence length="325" mass="34952">MLRTTQDTWNLAQHLPPEGVTAGELHIGLQTWTRAQSGVVITLSFEEGTSVSHVWLEDAGWRALCEQMLGTAEVATVDGVLLEDIAEWALSPLLAQCQASMVRENAAPCPCSALSEQWGVVFTWQVEQVVFKAVLFGNTDAGFKHLHALIVPDRVPTGPLPPLRCALYAGECELPLSVLGSLTRGDGIVIHPYGDLRAGHFALSPLLRQAAYVQINGDNTMHCRALGAELENSASEIPDELPCAESLSVDLAALPQKLLVEVGQVTLTLGSLRTLQVGDTVAVNAEFSPEATLKLNGRAIGKGALIGCGDRFLVQIRQWYLTAQD</sequence>
<reference evidence="3 4" key="1">
    <citation type="submission" date="2021-08" db="EMBL/GenBank/DDBJ databases">
        <title>Culture and genomic analysis of Symbiopectobacterium purcellii sp. nov. gen. nov., isolated from the leafhopper Empoasca decipiens.</title>
        <authorList>
            <person name="Nadal-Jimenez P."/>
            <person name="Siozios S."/>
            <person name="Halliday N."/>
            <person name="Camara M."/>
            <person name="Hurst G.D.D."/>
        </authorList>
    </citation>
    <scope>NUCLEOTIDE SEQUENCE [LARGE SCALE GENOMIC DNA]</scope>
    <source>
        <strain evidence="3 4">SyEd1</strain>
    </source>
</reference>
<dbReference type="InterPro" id="IPR013385">
    <property type="entry name" value="T3SS_SpaO/YscQ/SpaO"/>
</dbReference>
<dbReference type="EMBL" id="CP081864">
    <property type="protein sequence ID" value="QZN95360.1"/>
    <property type="molecule type" value="Genomic_DNA"/>
</dbReference>
<name>A0ABX9AQS9_9ENTR</name>
<accession>A0ABX9AQS9</accession>
<comment type="similarity">
    <text evidence="1">Belongs to the FliN/MopA/SpaO family.</text>
</comment>
<organism evidence="3 4">
    <name type="scientific">Symbiopectobacterium purcellii</name>
    <dbReference type="NCBI Taxonomy" id="2871826"/>
    <lineage>
        <taxon>Bacteria</taxon>
        <taxon>Pseudomonadati</taxon>
        <taxon>Pseudomonadota</taxon>
        <taxon>Gammaproteobacteria</taxon>
        <taxon>Enterobacterales</taxon>
        <taxon>Enterobacteriaceae</taxon>
    </lineage>
</organism>
<feature type="domain" description="Flagellar motor switch protein FliN-like C-terminal" evidence="2">
    <location>
        <begin position="252"/>
        <end position="319"/>
    </location>
</feature>
<keyword evidence="4" id="KW-1185">Reference proteome</keyword>